<evidence type="ECO:0000256" key="1">
    <source>
        <dbReference type="SAM" id="MobiDB-lite"/>
    </source>
</evidence>
<evidence type="ECO:0000313" key="2">
    <source>
        <dbReference type="Proteomes" id="UP000694844"/>
    </source>
</evidence>
<name>A0A8B8EHU5_CRAVI</name>
<feature type="compositionally biased region" description="Basic and acidic residues" evidence="1">
    <location>
        <begin position="56"/>
        <end position="69"/>
    </location>
</feature>
<feature type="compositionally biased region" description="Polar residues" evidence="1">
    <location>
        <begin position="76"/>
        <end position="95"/>
    </location>
</feature>
<accession>A0A8B8EHU5</accession>
<dbReference type="KEGG" id="cvn:111134469"/>
<protein>
    <submittedName>
        <fullName evidence="3">Uncharacterized protein LOC111134469 isoform X1</fullName>
    </submittedName>
</protein>
<dbReference type="InterPro" id="IPR035979">
    <property type="entry name" value="RBD_domain_sf"/>
</dbReference>
<dbReference type="GeneID" id="111134469"/>
<dbReference type="AlphaFoldDB" id="A0A8B8EHU5"/>
<evidence type="ECO:0000313" key="3">
    <source>
        <dbReference type="RefSeq" id="XP_022339211.1"/>
    </source>
</evidence>
<proteinExistence type="predicted"/>
<dbReference type="Proteomes" id="UP000694844">
    <property type="component" value="Chromosome 5"/>
</dbReference>
<keyword evidence="2" id="KW-1185">Reference proteome</keyword>
<dbReference type="InterPro" id="IPR012677">
    <property type="entry name" value="Nucleotide-bd_a/b_plait_sf"/>
</dbReference>
<feature type="compositionally biased region" description="Polar residues" evidence="1">
    <location>
        <begin position="137"/>
        <end position="148"/>
    </location>
</feature>
<reference evidence="3" key="1">
    <citation type="submission" date="2025-08" db="UniProtKB">
        <authorList>
            <consortium name="RefSeq"/>
        </authorList>
    </citation>
    <scope>IDENTIFICATION</scope>
    <source>
        <tissue evidence="3">Whole sample</tissue>
    </source>
</reference>
<gene>
    <name evidence="3" type="primary">LOC111134469</name>
</gene>
<dbReference type="Pfam" id="PF23085">
    <property type="entry name" value="RRM_PARP14_3"/>
    <property type="match status" value="1"/>
</dbReference>
<feature type="compositionally biased region" description="Basic and acidic residues" evidence="1">
    <location>
        <begin position="345"/>
        <end position="364"/>
    </location>
</feature>
<dbReference type="RefSeq" id="XP_022339211.1">
    <property type="nucleotide sequence ID" value="XM_022483503.1"/>
</dbReference>
<dbReference type="CDD" id="cd00590">
    <property type="entry name" value="RRM_SF"/>
    <property type="match status" value="1"/>
</dbReference>
<sequence length="684" mass="77677">MSEGQEKTCFSRITGLHEEEEEETNSDNEEEEEEEGKQVDIESSDTDSEIFEDAPQELRIENISDKKEEEKEDYTQDSINNSYLDDEIVQQNLQKQHAREIYRPSLNLKITEQIDDRAEDSDLPSSPEAVWEPPGSLTPTPRENSESPSCDKPVLSSQNQPTDYQSWSPEQSRYNDNQDQALKDNSLNHTSTLDDQLAPPPIPERTYRSRVSLQSLSLSNLDSEFCEFVNPSKDNANTFSPKPEMRPDLHANVPSIYQLPSENCISLLPLASENSNFPYTLGFTSYEELFLNLSCPQTEQKVTCLGTEALREGIPIMQQIKPFHGQQDLDKLGKNQTPSSQASSCKKEKGKTVTINLDDKDSHARSPGVASMSSNARPKKKTKETRQRLKLKAEDGMNERKLASSKKTPESLFLCVSNLNSTTSEETLSYFLESGVSDPNIDVNNVVYDENRTIAVVQFSRPVDFTEIQNKCMRRKLQERFITVSKIDPLKYVIVSANSSITETTLKTYFQSPESHGGEVLRVAVGKDGCYKVKFRREEDVVKVCCKPKHEVSNTTLIVTPMFFTEEADWGIYDASRHVVPLPSYFLLLEVDKHVQTFLRQSISVLEELNTCLSPKFAKIVIAEEIKVECTLSQRTPKAREIAKVWETEAKEMVYKCIKKIIYKSEIIVTEDAWSEVENITSQQ</sequence>
<organism evidence="2 3">
    <name type="scientific">Crassostrea virginica</name>
    <name type="common">Eastern oyster</name>
    <dbReference type="NCBI Taxonomy" id="6565"/>
    <lineage>
        <taxon>Eukaryota</taxon>
        <taxon>Metazoa</taxon>
        <taxon>Spiralia</taxon>
        <taxon>Lophotrochozoa</taxon>
        <taxon>Mollusca</taxon>
        <taxon>Bivalvia</taxon>
        <taxon>Autobranchia</taxon>
        <taxon>Pteriomorphia</taxon>
        <taxon>Ostreida</taxon>
        <taxon>Ostreoidea</taxon>
        <taxon>Ostreidae</taxon>
        <taxon>Crassostrea</taxon>
    </lineage>
</organism>
<feature type="compositionally biased region" description="Polar residues" evidence="1">
    <location>
        <begin position="334"/>
        <end position="344"/>
    </location>
</feature>
<dbReference type="SUPFAM" id="SSF54928">
    <property type="entry name" value="RNA-binding domain, RBD"/>
    <property type="match status" value="1"/>
</dbReference>
<feature type="compositionally biased region" description="Polar residues" evidence="1">
    <location>
        <begin position="155"/>
        <end position="176"/>
    </location>
</feature>
<feature type="compositionally biased region" description="Acidic residues" evidence="1">
    <location>
        <begin position="42"/>
        <end position="55"/>
    </location>
</feature>
<feature type="compositionally biased region" description="Basic and acidic residues" evidence="1">
    <location>
        <begin position="384"/>
        <end position="402"/>
    </location>
</feature>
<feature type="region of interest" description="Disordered" evidence="1">
    <location>
        <begin position="1"/>
        <end position="176"/>
    </location>
</feature>
<dbReference type="OrthoDB" id="6139109at2759"/>
<dbReference type="Gene3D" id="3.30.70.330">
    <property type="match status" value="1"/>
</dbReference>
<feature type="compositionally biased region" description="Acidic residues" evidence="1">
    <location>
        <begin position="18"/>
        <end position="35"/>
    </location>
</feature>
<dbReference type="GO" id="GO:0003676">
    <property type="term" value="F:nucleic acid binding"/>
    <property type="evidence" value="ECO:0007669"/>
    <property type="project" value="InterPro"/>
</dbReference>
<feature type="region of interest" description="Disordered" evidence="1">
    <location>
        <begin position="328"/>
        <end position="403"/>
    </location>
</feature>